<dbReference type="InterPro" id="IPR000160">
    <property type="entry name" value="GGDEF_dom"/>
</dbReference>
<keyword evidence="9" id="KW-1185">Reference proteome</keyword>
<dbReference type="InterPro" id="IPR050469">
    <property type="entry name" value="Diguanylate_Cyclase"/>
</dbReference>
<dbReference type="InterPro" id="IPR029787">
    <property type="entry name" value="Nucleotide_cyclase"/>
</dbReference>
<keyword evidence="3 6" id="KW-0812">Transmembrane</keyword>
<evidence type="ECO:0000256" key="1">
    <source>
        <dbReference type="ARBA" id="ARBA00004651"/>
    </source>
</evidence>
<evidence type="ECO:0000256" key="4">
    <source>
        <dbReference type="ARBA" id="ARBA00022989"/>
    </source>
</evidence>
<evidence type="ECO:0000256" key="6">
    <source>
        <dbReference type="SAM" id="Phobius"/>
    </source>
</evidence>
<dbReference type="InterPro" id="IPR033479">
    <property type="entry name" value="dCache_1"/>
</dbReference>
<comment type="caution">
    <text evidence="8">The sequence shown here is derived from an EMBL/GenBank/DDBJ whole genome shotgun (WGS) entry which is preliminary data.</text>
</comment>
<keyword evidence="2" id="KW-1003">Cell membrane</keyword>
<dbReference type="CDD" id="cd01949">
    <property type="entry name" value="GGDEF"/>
    <property type="match status" value="1"/>
</dbReference>
<keyword evidence="5 6" id="KW-0472">Membrane</keyword>
<dbReference type="NCBIfam" id="TIGR00254">
    <property type="entry name" value="GGDEF"/>
    <property type="match status" value="1"/>
</dbReference>
<dbReference type="InterPro" id="IPR043128">
    <property type="entry name" value="Rev_trsase/Diguanyl_cyclase"/>
</dbReference>
<evidence type="ECO:0000259" key="7">
    <source>
        <dbReference type="PROSITE" id="PS50887"/>
    </source>
</evidence>
<feature type="transmembrane region" description="Helical" evidence="6">
    <location>
        <begin position="290"/>
        <end position="309"/>
    </location>
</feature>
<evidence type="ECO:0000256" key="3">
    <source>
        <dbReference type="ARBA" id="ARBA00022692"/>
    </source>
</evidence>
<evidence type="ECO:0000313" key="8">
    <source>
        <dbReference type="EMBL" id="KGR90478.1"/>
    </source>
</evidence>
<evidence type="ECO:0000256" key="5">
    <source>
        <dbReference type="ARBA" id="ARBA00023136"/>
    </source>
</evidence>
<dbReference type="eggNOG" id="COG2199">
    <property type="taxonomic scope" value="Bacteria"/>
</dbReference>
<dbReference type="EMBL" id="JPVQ01000018">
    <property type="protein sequence ID" value="KGR90478.1"/>
    <property type="molecule type" value="Genomic_DNA"/>
</dbReference>
<organism evidence="8 9">
    <name type="scientific">Ureibacillus massiliensis 4400831 = CIP 108448 = CCUG 49529</name>
    <dbReference type="NCBI Taxonomy" id="1211035"/>
    <lineage>
        <taxon>Bacteria</taxon>
        <taxon>Bacillati</taxon>
        <taxon>Bacillota</taxon>
        <taxon>Bacilli</taxon>
        <taxon>Bacillales</taxon>
        <taxon>Caryophanaceae</taxon>
        <taxon>Ureibacillus</taxon>
    </lineage>
</organism>
<dbReference type="Gene3D" id="3.30.450.20">
    <property type="entry name" value="PAS domain"/>
    <property type="match status" value="1"/>
</dbReference>
<dbReference type="Pfam" id="PF02743">
    <property type="entry name" value="dCache_1"/>
    <property type="match status" value="1"/>
</dbReference>
<dbReference type="Gene3D" id="3.30.70.270">
    <property type="match status" value="1"/>
</dbReference>
<dbReference type="SMART" id="SM00267">
    <property type="entry name" value="GGDEF"/>
    <property type="match status" value="1"/>
</dbReference>
<evidence type="ECO:0000256" key="2">
    <source>
        <dbReference type="ARBA" id="ARBA00022475"/>
    </source>
</evidence>
<keyword evidence="4 6" id="KW-1133">Transmembrane helix</keyword>
<dbReference type="PROSITE" id="PS50887">
    <property type="entry name" value="GGDEF"/>
    <property type="match status" value="1"/>
</dbReference>
<dbReference type="SUPFAM" id="SSF55073">
    <property type="entry name" value="Nucleotide cyclase"/>
    <property type="match status" value="1"/>
</dbReference>
<protein>
    <recommendedName>
        <fullName evidence="7">GGDEF domain-containing protein</fullName>
    </recommendedName>
</protein>
<dbReference type="CDD" id="cd18773">
    <property type="entry name" value="PDC1_HK_sensor"/>
    <property type="match status" value="1"/>
</dbReference>
<dbReference type="AlphaFoldDB" id="A0A0A3J5N7"/>
<evidence type="ECO:0000313" key="9">
    <source>
        <dbReference type="Proteomes" id="UP000030595"/>
    </source>
</evidence>
<feature type="domain" description="GGDEF" evidence="7">
    <location>
        <begin position="396"/>
        <end position="526"/>
    </location>
</feature>
<feature type="transmembrane region" description="Helical" evidence="6">
    <location>
        <begin position="12"/>
        <end position="36"/>
    </location>
</feature>
<reference evidence="8 9" key="1">
    <citation type="submission" date="2014-02" db="EMBL/GenBank/DDBJ databases">
        <title>Draft genome sequence of Lysinibacillus massiliensis CCUG 49529.</title>
        <authorList>
            <person name="Zhang F."/>
            <person name="Wang G."/>
            <person name="Zhang L."/>
        </authorList>
    </citation>
    <scope>NUCLEOTIDE SEQUENCE [LARGE SCALE GENOMIC DNA]</scope>
    <source>
        <strain evidence="8 9">CCUG 49529</strain>
    </source>
</reference>
<gene>
    <name evidence="8" type="ORF">CD30_11085</name>
</gene>
<dbReference type="PANTHER" id="PTHR45138:SF9">
    <property type="entry name" value="DIGUANYLATE CYCLASE DGCM-RELATED"/>
    <property type="match status" value="1"/>
</dbReference>
<dbReference type="SUPFAM" id="SSF103190">
    <property type="entry name" value="Sensory domain-like"/>
    <property type="match status" value="1"/>
</dbReference>
<dbReference type="GO" id="GO:0005886">
    <property type="term" value="C:plasma membrane"/>
    <property type="evidence" value="ECO:0007669"/>
    <property type="project" value="UniProtKB-SubCell"/>
</dbReference>
<dbReference type="Proteomes" id="UP000030595">
    <property type="component" value="Unassembled WGS sequence"/>
</dbReference>
<dbReference type="GO" id="GO:0052621">
    <property type="term" value="F:diguanylate cyclase activity"/>
    <property type="evidence" value="ECO:0007669"/>
    <property type="project" value="TreeGrafter"/>
</dbReference>
<proteinExistence type="predicted"/>
<name>A0A0A3J5N7_9BACL</name>
<dbReference type="CDD" id="cd12912">
    <property type="entry name" value="PDC2_MCP_like"/>
    <property type="match status" value="1"/>
</dbReference>
<comment type="subcellular location">
    <subcellularLocation>
        <location evidence="1">Cell membrane</location>
        <topology evidence="1">Multi-pass membrane protein</topology>
    </subcellularLocation>
</comment>
<dbReference type="FunFam" id="3.30.70.270:FF:000001">
    <property type="entry name" value="Diguanylate cyclase domain protein"/>
    <property type="match status" value="1"/>
</dbReference>
<dbReference type="InterPro" id="IPR029151">
    <property type="entry name" value="Sensor-like_sf"/>
</dbReference>
<dbReference type="Pfam" id="PF00990">
    <property type="entry name" value="GGDEF"/>
    <property type="match status" value="1"/>
</dbReference>
<accession>A0A0A3J5N7</accession>
<sequence>MLVMKKLFKRKLKLTTLFITLIITSVLLTTVILLFASYQSEKRSLTDTYLFLNYSKSDKIGDSVNSLFKSMRISIQETTEFLQDHPDMKDEEIQEHLELLRSNSRYFNSLAWIDETGLVRNIAPATVGIKGDYITGVTKEVVNSKKPMLTSPYKAPTGRMLVLMSEPFYDNNGNYRGIIGGSIYLHEQNVLNEILGNDIVDQNGSYYYVVGQNGVLLFHPDTKRIGETVEDNPIISKLVQGESGMQRVTNTVGVQMFAAYNSIPEIGWGVVQQTPVAYVDGLLKKHIQNLLLTILIPFLILLIVSIGLARGLAKPFIHLADFVNQFGSDNEIKTPKFQSHWNREADLLTKSLIIAINAVEKNNNKLVEEAMTDSLTNLPNRRKLNEVMMRLATKKNLFSLVALDIDHFKSVNDTYGHQMGDEVIKYLVKTIQTIVKEKDAFFRFGGEEFVLLLPDTNSEEAYIITEKIRTKVASSISPVGKTITISLGISEFPEHTESLDDLFLFADKALYVSKSNGRNQTTIWHKELLSN</sequence>
<dbReference type="PANTHER" id="PTHR45138">
    <property type="entry name" value="REGULATORY COMPONENTS OF SENSORY TRANSDUCTION SYSTEM"/>
    <property type="match status" value="1"/>
</dbReference>